<keyword evidence="1" id="KW-0732">Signal</keyword>
<dbReference type="EMBL" id="RYYU01000001">
    <property type="protein sequence ID" value="RUL59001.1"/>
    <property type="molecule type" value="Genomic_DNA"/>
</dbReference>
<gene>
    <name evidence="2" type="ORF">EHV08_03925</name>
</gene>
<dbReference type="Proteomes" id="UP000278983">
    <property type="component" value="Unassembled WGS sequence"/>
</dbReference>
<keyword evidence="3" id="KW-1185">Reference proteome</keyword>
<comment type="caution">
    <text evidence="2">The sequence shown here is derived from an EMBL/GenBank/DDBJ whole genome shotgun (WGS) entry which is preliminary data.</text>
</comment>
<feature type="chain" id="PRO_5018739728" evidence="1">
    <location>
        <begin position="21"/>
        <end position="155"/>
    </location>
</feature>
<evidence type="ECO:0000313" key="2">
    <source>
        <dbReference type="EMBL" id="RUL59001.1"/>
    </source>
</evidence>
<accession>A0A3S0QTB5</accession>
<dbReference type="AlphaFoldDB" id="A0A3S0QTB5"/>
<reference evidence="2 3" key="1">
    <citation type="submission" date="2018-12" db="EMBL/GenBank/DDBJ databases">
        <title>Genome sequencing of Prevotella sp. KCOM 3155 (= JS262).</title>
        <authorList>
            <person name="Kook J.-K."/>
            <person name="Park S.-N."/>
            <person name="Lim Y.K."/>
        </authorList>
    </citation>
    <scope>NUCLEOTIDE SEQUENCE [LARGE SCALE GENOMIC DNA]</scope>
    <source>
        <strain evidence="2 3">KCOM 3155</strain>
    </source>
</reference>
<proteinExistence type="predicted"/>
<dbReference type="RefSeq" id="WP_126678157.1">
    <property type="nucleotide sequence ID" value="NZ_CAUTUZ010000001.1"/>
</dbReference>
<dbReference type="OrthoDB" id="1072868at2"/>
<protein>
    <submittedName>
        <fullName evidence="2">Uncharacterized protein</fullName>
    </submittedName>
</protein>
<evidence type="ECO:0000256" key="1">
    <source>
        <dbReference type="SAM" id="SignalP"/>
    </source>
</evidence>
<evidence type="ECO:0000313" key="3">
    <source>
        <dbReference type="Proteomes" id="UP000278983"/>
    </source>
</evidence>
<organism evidence="2 3">
    <name type="scientific">Prevotella koreensis</name>
    <dbReference type="NCBI Taxonomy" id="2490854"/>
    <lineage>
        <taxon>Bacteria</taxon>
        <taxon>Pseudomonadati</taxon>
        <taxon>Bacteroidota</taxon>
        <taxon>Bacteroidia</taxon>
        <taxon>Bacteroidales</taxon>
        <taxon>Prevotellaceae</taxon>
        <taxon>Prevotella</taxon>
    </lineage>
</organism>
<sequence>MRRILITMALACVAFVSVNAQERYKAALQMAREVAEDEKKEIGLRKIATFKYDELCYIGQRTMEQMPDKSAELDDQALALFEFLDLYLSNFEKAGKKQQYKVMQDFKQFCIEFPRYDDSDTTLTEAYYNENYITPFNLNTDWVKAYEKARTIYKK</sequence>
<feature type="signal peptide" evidence="1">
    <location>
        <begin position="1"/>
        <end position="20"/>
    </location>
</feature>
<name>A0A3S0QTB5_9BACT</name>